<dbReference type="EMBL" id="CP094529">
    <property type="protein sequence ID" value="UOE38936.1"/>
    <property type="molecule type" value="Genomic_DNA"/>
</dbReference>
<sequence length="226" mass="24641">MKKIIIPIFSALLFSTSMDAKVSAIVIEKEIINTNVTPQVVIEKYIDALGGRSKLSAVKSTVSEDVIYAQGIEITSVTKKMGNKFRSVQNVMGKEIMSVFDGEKGYSTQTGQRVDFTSEKIAELKKGKTIDALGFDASKYTSAVETLEGKEYNVLISNGTKLYFDVSTGLLYKTVNAQSSALIKSYITVDGMKFPEVIEAEGGGQKVVIKTSKVTLNTDISDNDFK</sequence>
<dbReference type="RefSeq" id="WP_243577137.1">
    <property type="nucleotide sequence ID" value="NZ_CP094529.1"/>
</dbReference>
<protein>
    <submittedName>
        <fullName evidence="2">Uncharacterized protein</fullName>
    </submittedName>
</protein>
<proteinExistence type="predicted"/>
<name>A0ABY4BM54_9FLAO</name>
<organism evidence="2 3">
    <name type="scientific">Chryseobacterium oryzae</name>
    <dbReference type="NCBI Taxonomy" id="2929799"/>
    <lineage>
        <taxon>Bacteria</taxon>
        <taxon>Pseudomonadati</taxon>
        <taxon>Bacteroidota</taxon>
        <taxon>Flavobacteriia</taxon>
        <taxon>Flavobacteriales</taxon>
        <taxon>Weeksellaceae</taxon>
        <taxon>Chryseobacterium group</taxon>
        <taxon>Chryseobacterium</taxon>
    </lineage>
</organism>
<evidence type="ECO:0000256" key="1">
    <source>
        <dbReference type="SAM" id="SignalP"/>
    </source>
</evidence>
<gene>
    <name evidence="2" type="ORF">MTP08_03950</name>
</gene>
<keyword evidence="3" id="KW-1185">Reference proteome</keyword>
<accession>A0ABY4BM54</accession>
<reference evidence="2 3" key="1">
    <citation type="submission" date="2022-03" db="EMBL/GenBank/DDBJ databases">
        <title>Chryseobacterium sp. isolated from the Andong Sikhe.</title>
        <authorList>
            <person name="Won M."/>
            <person name="Kim S.-J."/>
            <person name="Kwon S.-W."/>
        </authorList>
    </citation>
    <scope>NUCLEOTIDE SEQUENCE [LARGE SCALE GENOMIC DNA]</scope>
    <source>
        <strain evidence="2 3">ADR-1</strain>
    </source>
</reference>
<evidence type="ECO:0000313" key="2">
    <source>
        <dbReference type="EMBL" id="UOE38936.1"/>
    </source>
</evidence>
<evidence type="ECO:0000313" key="3">
    <source>
        <dbReference type="Proteomes" id="UP000831068"/>
    </source>
</evidence>
<feature type="chain" id="PRO_5047193592" evidence="1">
    <location>
        <begin position="21"/>
        <end position="226"/>
    </location>
</feature>
<feature type="signal peptide" evidence="1">
    <location>
        <begin position="1"/>
        <end position="20"/>
    </location>
</feature>
<dbReference type="Proteomes" id="UP000831068">
    <property type="component" value="Chromosome"/>
</dbReference>
<keyword evidence="1" id="KW-0732">Signal</keyword>